<feature type="transmembrane region" description="Helical" evidence="9">
    <location>
        <begin position="29"/>
        <end position="50"/>
    </location>
</feature>
<feature type="transmembrane region" description="Helical" evidence="9">
    <location>
        <begin position="366"/>
        <end position="388"/>
    </location>
</feature>
<comment type="caution">
    <text evidence="11">The sequence shown here is derived from an EMBL/GenBank/DDBJ whole genome shotgun (WGS) entry which is preliminary data.</text>
</comment>
<evidence type="ECO:0000256" key="6">
    <source>
        <dbReference type="ARBA" id="ARBA00022989"/>
    </source>
</evidence>
<dbReference type="Pfam" id="PF00361">
    <property type="entry name" value="Proton_antipo_M"/>
    <property type="match status" value="1"/>
</dbReference>
<evidence type="ECO:0000256" key="9">
    <source>
        <dbReference type="SAM" id="Phobius"/>
    </source>
</evidence>
<feature type="transmembrane region" description="Helical" evidence="9">
    <location>
        <begin position="130"/>
        <end position="148"/>
    </location>
</feature>
<evidence type="ECO:0000256" key="7">
    <source>
        <dbReference type="ARBA" id="ARBA00023136"/>
    </source>
</evidence>
<feature type="transmembrane region" description="Helical" evidence="9">
    <location>
        <begin position="268"/>
        <end position="290"/>
    </location>
</feature>
<feature type="transmembrane region" description="Helical" evidence="9">
    <location>
        <begin position="400"/>
        <end position="421"/>
    </location>
</feature>
<evidence type="ECO:0000256" key="2">
    <source>
        <dbReference type="ARBA" id="ARBA00004651"/>
    </source>
</evidence>
<evidence type="ECO:0000256" key="5">
    <source>
        <dbReference type="ARBA" id="ARBA00022692"/>
    </source>
</evidence>
<gene>
    <name evidence="11" type="ORF">GSH16_00350</name>
</gene>
<feature type="domain" description="NADH:quinone oxidoreductase/Mrp antiporter transmembrane" evidence="10">
    <location>
        <begin position="126"/>
        <end position="416"/>
    </location>
</feature>
<feature type="transmembrane region" description="Helical" evidence="9">
    <location>
        <begin position="202"/>
        <end position="227"/>
    </location>
</feature>
<dbReference type="RefSeq" id="WP_160850875.1">
    <property type="nucleotide sequence ID" value="NZ_WUWG01000001.1"/>
</dbReference>
<evidence type="ECO:0000256" key="1">
    <source>
        <dbReference type="ARBA" id="ARBA00002378"/>
    </source>
</evidence>
<keyword evidence="12" id="KW-1185">Reference proteome</keyword>
<comment type="function">
    <text evidence="1">NDH-1 shuttles electrons from NADH, via FMN and iron-sulfur (Fe-S) centers, to quinones in the respiratory chain. The immediate electron acceptor for the enzyme in this species is believed to be ubiquinone. Couples the redox reaction to proton translocation (for every two electrons transferred, four hydrogen ions are translocated across the cytoplasmic membrane), and thus conserves the redox energy in a proton gradient.</text>
</comment>
<dbReference type="GO" id="GO:0042773">
    <property type="term" value="P:ATP synthesis coupled electron transport"/>
    <property type="evidence" value="ECO:0007669"/>
    <property type="project" value="InterPro"/>
</dbReference>
<sequence length="492" mass="51925">MLVAFPILTALGTAVFCFLMRDQRQGQMLASLGGALIQVALAVALLWTVTTSGPLSAQMGGWPAPFGITLVADTLSALLVLSTAIVLLCVVIFSLSEIEREQERLGYQALVHALVAGVMGAFLTGDIFNLYVWFEVLLISSFGLLVIGGGKAQLDGAVKYVGLNLIATLAFLTGVGLLYGATGTLNMADLNQAVSGRMTETAILASAGFLLFAYGAKSALFPVYFWLPASYHTPAAATSALFAALLTKVGVYSILRVFTLVFETDGTPLAPVLIVAGAITAVVGVLGAVTHREIRRILSYNIISSIGLLIMAIGIDTPLAITAAIFYLVHNMLVKAALFLHAGLVLKIKGSEEFDKVGGIYEQAPWIAVLFLVPALSLAGIPPLSGFWGKFLILRATIDLPSLALTVLVLVVSLLTIYSVARIWLEIFWKSDERGEGCAPAPALMVAPIVLLTILTVGIGLYPDLLYSWSDSAAAGIADPSTYISAVMEDPS</sequence>
<reference evidence="11 12" key="1">
    <citation type="submission" date="2019-12" db="EMBL/GenBank/DDBJ databases">
        <title>Strain KN286 was isolated from seawater, which was collected from Caroline Seamount in the tropical western Pacific.</title>
        <authorList>
            <person name="Wang Q."/>
        </authorList>
    </citation>
    <scope>NUCLEOTIDE SEQUENCE [LARGE SCALE GENOMIC DNA]</scope>
    <source>
        <strain evidence="11 12">KN286</strain>
    </source>
</reference>
<organism evidence="11 12">
    <name type="scientific">Oceanomicrobium pacificus</name>
    <dbReference type="NCBI Taxonomy" id="2692916"/>
    <lineage>
        <taxon>Bacteria</taxon>
        <taxon>Pseudomonadati</taxon>
        <taxon>Pseudomonadota</taxon>
        <taxon>Alphaproteobacteria</taxon>
        <taxon>Rhodobacterales</taxon>
        <taxon>Paracoccaceae</taxon>
        <taxon>Oceanomicrobium</taxon>
    </lineage>
</organism>
<keyword evidence="4" id="KW-1003">Cell membrane</keyword>
<dbReference type="AlphaFoldDB" id="A0A6B0TJ24"/>
<name>A0A6B0TJ24_9RHOB</name>
<dbReference type="PANTHER" id="PTHR42703">
    <property type="entry name" value="NADH DEHYDROGENASE"/>
    <property type="match status" value="1"/>
</dbReference>
<feature type="transmembrane region" description="Helical" evidence="9">
    <location>
        <begin position="70"/>
        <end position="93"/>
    </location>
</feature>
<proteinExistence type="inferred from homology"/>
<dbReference type="PANTHER" id="PTHR42703:SF1">
    <property type="entry name" value="NA(+)_H(+) ANTIPORTER SUBUNIT D1"/>
    <property type="match status" value="1"/>
</dbReference>
<feature type="transmembrane region" description="Helical" evidence="9">
    <location>
        <begin position="105"/>
        <end position="124"/>
    </location>
</feature>
<evidence type="ECO:0000259" key="10">
    <source>
        <dbReference type="Pfam" id="PF00361"/>
    </source>
</evidence>
<feature type="transmembrane region" description="Helical" evidence="9">
    <location>
        <begin position="321"/>
        <end position="346"/>
    </location>
</feature>
<comment type="similarity">
    <text evidence="3">Belongs to the CPA3 antiporters (TC 2.A.63) subunit D family.</text>
</comment>
<evidence type="ECO:0000313" key="11">
    <source>
        <dbReference type="EMBL" id="MXU63876.1"/>
    </source>
</evidence>
<dbReference type="EMBL" id="WUWG01000001">
    <property type="protein sequence ID" value="MXU63876.1"/>
    <property type="molecule type" value="Genomic_DNA"/>
</dbReference>
<evidence type="ECO:0000256" key="4">
    <source>
        <dbReference type="ARBA" id="ARBA00022475"/>
    </source>
</evidence>
<accession>A0A6B0TJ24</accession>
<feature type="transmembrane region" description="Helical" evidence="9">
    <location>
        <begin position="239"/>
        <end position="262"/>
    </location>
</feature>
<feature type="transmembrane region" description="Helical" evidence="9">
    <location>
        <begin position="160"/>
        <end position="182"/>
    </location>
</feature>
<dbReference type="PRINTS" id="PR01437">
    <property type="entry name" value="NUOXDRDTASE4"/>
</dbReference>
<feature type="transmembrane region" description="Helical" evidence="9">
    <location>
        <begin position="297"/>
        <end position="315"/>
    </location>
</feature>
<evidence type="ECO:0000256" key="3">
    <source>
        <dbReference type="ARBA" id="ARBA00005346"/>
    </source>
</evidence>
<evidence type="ECO:0000256" key="8">
    <source>
        <dbReference type="RuleBase" id="RU000320"/>
    </source>
</evidence>
<protein>
    <submittedName>
        <fullName evidence="11">Na+/H+ antiporter subunit D</fullName>
    </submittedName>
</protein>
<keyword evidence="5 8" id="KW-0812">Transmembrane</keyword>
<keyword evidence="7 9" id="KW-0472">Membrane</keyword>
<comment type="subcellular location">
    <subcellularLocation>
        <location evidence="2">Cell membrane</location>
        <topology evidence="2">Multi-pass membrane protein</topology>
    </subcellularLocation>
    <subcellularLocation>
        <location evidence="8">Membrane</location>
        <topology evidence="8">Multi-pass membrane protein</topology>
    </subcellularLocation>
</comment>
<feature type="transmembrane region" description="Helical" evidence="9">
    <location>
        <begin position="442"/>
        <end position="462"/>
    </location>
</feature>
<evidence type="ECO:0000313" key="12">
    <source>
        <dbReference type="Proteomes" id="UP000436016"/>
    </source>
</evidence>
<dbReference type="NCBIfam" id="NF009306">
    <property type="entry name" value="PRK12663.1"/>
    <property type="match status" value="1"/>
</dbReference>
<dbReference type="Proteomes" id="UP000436016">
    <property type="component" value="Unassembled WGS sequence"/>
</dbReference>
<dbReference type="InterPro" id="IPR001750">
    <property type="entry name" value="ND/Mrp_TM"/>
</dbReference>
<keyword evidence="6 9" id="KW-1133">Transmembrane helix</keyword>
<dbReference type="InterPro" id="IPR003918">
    <property type="entry name" value="NADH_UbQ_OxRdtase"/>
</dbReference>
<dbReference type="GO" id="GO:0005886">
    <property type="term" value="C:plasma membrane"/>
    <property type="evidence" value="ECO:0007669"/>
    <property type="project" value="UniProtKB-SubCell"/>
</dbReference>
<dbReference type="InterPro" id="IPR050586">
    <property type="entry name" value="CPA3_Na-H_Antiporter_D"/>
</dbReference>
<dbReference type="GO" id="GO:0008137">
    <property type="term" value="F:NADH dehydrogenase (ubiquinone) activity"/>
    <property type="evidence" value="ECO:0007669"/>
    <property type="project" value="InterPro"/>
</dbReference>